<dbReference type="Proteomes" id="UP000321323">
    <property type="component" value="Chromosome"/>
</dbReference>
<dbReference type="EMBL" id="CP136508">
    <property type="protein sequence ID" value="WUR15418.1"/>
    <property type="molecule type" value="Genomic_DNA"/>
</dbReference>
<protein>
    <submittedName>
        <fullName evidence="1">Uncharacterized protein</fullName>
    </submittedName>
</protein>
<evidence type="ECO:0000313" key="2">
    <source>
        <dbReference type="Proteomes" id="UP000321323"/>
    </source>
</evidence>
<name>A0ABZ1UTZ2_9BURK</name>
<accession>A0ABZ1UTZ2</accession>
<reference evidence="1 2" key="1">
    <citation type="journal article" date="2019" name="Int. J. Syst. Evol. Microbiol.">
        <title>The Draft Whole-Genome Sequence of the Antibiotic Producer Empedobacter haloabium ATCC 31962 Provides Indications for Its Taxonomic Reclassification.</title>
        <authorList>
            <person name="Miess H."/>
            <person name="Arlt P."/>
            <person name="Apel A.K."/>
            <person name="Weber T."/>
            <person name="Nieselt K."/>
            <person name="Hanssen F."/>
            <person name="Czemmel S."/>
            <person name="Nahnsen S."/>
            <person name="Gross H."/>
        </authorList>
    </citation>
    <scope>NUCLEOTIDE SEQUENCE [LARGE SCALE GENOMIC DNA]</scope>
    <source>
        <strain evidence="1 2">ATCC 31962</strain>
    </source>
</reference>
<keyword evidence="2" id="KW-1185">Reference proteome</keyword>
<evidence type="ECO:0000313" key="1">
    <source>
        <dbReference type="EMBL" id="WUR15418.1"/>
    </source>
</evidence>
<sequence>MTSKVSWRREFREELVRRAWLRPLKIAAASQHSSLLQSAAADDSPDGEWSEEEIVSLHWRLLKRIEALSDARTPLEEKLDLLRWVFTDPALDTQPFSFVNCVKVVSLSPLSPAPYFIGMVDSEEVRDWIRRRIGVWLTISVDSYPAWVQQAIAARPDWIASQLERNPQWLNEQLRRSYVEGDLFT</sequence>
<organism evidence="1 2">
    <name type="scientific">[Empedobacter] haloabium</name>
    <dbReference type="NCBI Taxonomy" id="592317"/>
    <lineage>
        <taxon>Bacteria</taxon>
        <taxon>Pseudomonadati</taxon>
        <taxon>Pseudomonadota</taxon>
        <taxon>Betaproteobacteria</taxon>
        <taxon>Burkholderiales</taxon>
        <taxon>Oxalobacteraceae</taxon>
        <taxon>Telluria group</taxon>
        <taxon>Telluria group incertae sedis</taxon>
    </lineage>
</organism>
<gene>
    <name evidence="1" type="ORF">E7V67_010040</name>
</gene>
<proteinExistence type="predicted"/>